<organism evidence="3">
    <name type="scientific">viral metagenome</name>
    <dbReference type="NCBI Taxonomy" id="1070528"/>
    <lineage>
        <taxon>unclassified sequences</taxon>
        <taxon>metagenomes</taxon>
        <taxon>organismal metagenomes</taxon>
    </lineage>
</organism>
<dbReference type="AlphaFoldDB" id="A0A6M3IXG1"/>
<evidence type="ECO:0000313" key="4">
    <source>
        <dbReference type="EMBL" id="QJA75195.1"/>
    </source>
</evidence>
<dbReference type="InterPro" id="IPR035413">
    <property type="entry name" value="Terminase_L_C"/>
</dbReference>
<dbReference type="PANTHER" id="PTHR39184">
    <property type="match status" value="1"/>
</dbReference>
<name>A0A6M3IXG1_9ZZZZ</name>
<sequence length="474" mass="55584">MAATIESITIPSLHNEAIQKKIVFEVNGKKNVKQHRYINALFEPVLDAQNKLRIVVNTLVQHEDYAYFGAFRCGKSFAQQLAVFLLAKEYAKCKIVYIRDTYDQLKDTVIPQFRDEFEYLGHFTYHKSDRICIFRNGSFIRFRAFDKDTNILSAEYDVIAMCQAEDIPEELYLQAIGRTSGRILPRSIVLTEGNPASTWVKRKYKDAKQNELEKDRIFFLEGETRDNPFVTEEYIEKLERKYPENWKQRYLYGNWDNIDEMVFSEFREKEHVVDPIELEYTKNFKHRQGLDYGIVNPTAIIWGYVDYDGALTIYAEWGGTHKTTDEIAKAAKQYGRYPIVADYSIKRPESSGRSVWDDLKRSGLRLIESNKQELQNIGLANMLLKNGRLRIAKNCEELIGEIKRYKWKRLKLGSEKNHPETPVDKDNHYIDALLYLIASLEQLRSIDPKEEEYKRSLEWKVIQKGRQNNADVFS</sequence>
<feature type="domain" description="Phage terminase large subunit C-terminal" evidence="2">
    <location>
        <begin position="383"/>
        <end position="438"/>
    </location>
</feature>
<dbReference type="Gene3D" id="3.30.420.280">
    <property type="match status" value="1"/>
</dbReference>
<evidence type="ECO:0000259" key="2">
    <source>
        <dbReference type="Pfam" id="PF17288"/>
    </source>
</evidence>
<accession>A0A6M3IXG1</accession>
<dbReference type="EMBL" id="MT142147">
    <property type="protein sequence ID" value="QJA75195.1"/>
    <property type="molecule type" value="Genomic_DNA"/>
</dbReference>
<dbReference type="InterPro" id="IPR035412">
    <property type="entry name" value="Terminase_L_N"/>
</dbReference>
<evidence type="ECO:0000313" key="3">
    <source>
        <dbReference type="EMBL" id="QJA62233.1"/>
    </source>
</evidence>
<dbReference type="Pfam" id="PF04466">
    <property type="entry name" value="Terminase_3"/>
    <property type="match status" value="1"/>
</dbReference>
<evidence type="ECO:0000259" key="1">
    <source>
        <dbReference type="Pfam" id="PF04466"/>
    </source>
</evidence>
<dbReference type="Pfam" id="PF17288">
    <property type="entry name" value="Terminase_3C"/>
    <property type="match status" value="1"/>
</dbReference>
<gene>
    <name evidence="5" type="ORF">MM171A01541_0003</name>
    <name evidence="4" type="ORF">MM415A01858_0005</name>
    <name evidence="3" type="ORF">MM415B00808_0018</name>
</gene>
<dbReference type="InterPro" id="IPR052380">
    <property type="entry name" value="Viral_DNA_packaging_terminase"/>
</dbReference>
<dbReference type="InterPro" id="IPR027417">
    <property type="entry name" value="P-loop_NTPase"/>
</dbReference>
<proteinExistence type="predicted"/>
<protein>
    <submittedName>
        <fullName evidence="3">Putative terminase</fullName>
    </submittedName>
</protein>
<reference evidence="3" key="1">
    <citation type="submission" date="2020-03" db="EMBL/GenBank/DDBJ databases">
        <title>The deep terrestrial virosphere.</title>
        <authorList>
            <person name="Holmfeldt K."/>
            <person name="Nilsson E."/>
            <person name="Simone D."/>
            <person name="Lopez-Fernandez M."/>
            <person name="Wu X."/>
            <person name="de Brujin I."/>
            <person name="Lundin D."/>
            <person name="Andersson A."/>
            <person name="Bertilsson S."/>
            <person name="Dopson M."/>
        </authorList>
    </citation>
    <scope>NUCLEOTIDE SEQUENCE</scope>
    <source>
        <strain evidence="5">MM171A01541</strain>
        <strain evidence="4">MM415A01858</strain>
        <strain evidence="3">MM415B00808</strain>
    </source>
</reference>
<feature type="domain" description="Phage terminase large subunit N-terminal" evidence="1">
    <location>
        <begin position="67"/>
        <end position="247"/>
    </location>
</feature>
<dbReference type="EMBL" id="MT143608">
    <property type="protein sequence ID" value="QJA98786.1"/>
    <property type="molecule type" value="Genomic_DNA"/>
</dbReference>
<dbReference type="PANTHER" id="PTHR39184:SF1">
    <property type="entry name" value="PBSX PHAGE TERMINASE LARGE SUBUNIT"/>
    <property type="match status" value="1"/>
</dbReference>
<dbReference type="Gene3D" id="3.40.50.300">
    <property type="entry name" value="P-loop containing nucleotide triphosphate hydrolases"/>
    <property type="match status" value="1"/>
</dbReference>
<dbReference type="EMBL" id="MT141465">
    <property type="protein sequence ID" value="QJA62233.1"/>
    <property type="molecule type" value="Genomic_DNA"/>
</dbReference>
<evidence type="ECO:0000313" key="5">
    <source>
        <dbReference type="EMBL" id="QJA98786.1"/>
    </source>
</evidence>